<name>A0A370TUS4_9HELO</name>
<dbReference type="EMBL" id="NPIC01000002">
    <property type="protein sequence ID" value="RDL39276.1"/>
    <property type="molecule type" value="Genomic_DNA"/>
</dbReference>
<dbReference type="OrthoDB" id="5204927at2759"/>
<gene>
    <name evidence="2" type="ORF">BP5553_03616</name>
</gene>
<accession>A0A370TUS4</accession>
<feature type="region of interest" description="Disordered" evidence="1">
    <location>
        <begin position="316"/>
        <end position="343"/>
    </location>
</feature>
<sequence length="445" mass="49523">MPPTPSQPQPHCQQQPQTDDPRSSTLDPEDLSSSTLNNSRSSLTHFAPPRTASSRIQAKPAAWTERPGLGGVHSATTYKYPRTIPSTCTPLLSSPPSVVALGRLPFHPHTRNLALGTLDSVAFIRIGAFCFATLFDMATAAALPAPATDRSALKPARSMTHTFRDHRASTGRTVKRKPKPGQPFDPEDLTRRLTVVIEDQKAKTERRRAARAAKVASTHQDVIYHHVPTVAAAAFERTATPDTLRQVHKLARPAARAHFDVLQTENQQLGYAATALQKTQAIDQVMVERELTRSRNQFQWSPEMEGAAEADFGRDLYKPPQRTFTTHLKNGQGGPRPMSTGDIFSEDDEISVITKSKTRPLFDANDRNNWVQQDDNSESGQQKKEWSSPFLRKKHSSWIMRVRRDKSVRRDKDDEAAGSGDSCSPPDSNKGGKTRFLDRFKRHPS</sequence>
<feature type="region of interest" description="Disordered" evidence="1">
    <location>
        <begin position="355"/>
        <end position="445"/>
    </location>
</feature>
<protein>
    <submittedName>
        <fullName evidence="2">Uncharacterized protein</fullName>
    </submittedName>
</protein>
<dbReference type="RefSeq" id="XP_031871932.1">
    <property type="nucleotide sequence ID" value="XM_032012239.1"/>
</dbReference>
<dbReference type="Proteomes" id="UP000254866">
    <property type="component" value="Unassembled WGS sequence"/>
</dbReference>
<proteinExistence type="predicted"/>
<comment type="caution">
    <text evidence="2">The sequence shown here is derived from an EMBL/GenBank/DDBJ whole genome shotgun (WGS) entry which is preliminary data.</text>
</comment>
<feature type="compositionally biased region" description="Basic residues" evidence="1">
    <location>
        <begin position="391"/>
        <end position="407"/>
    </location>
</feature>
<feature type="region of interest" description="Disordered" evidence="1">
    <location>
        <begin position="151"/>
        <end position="187"/>
    </location>
</feature>
<feature type="region of interest" description="Disordered" evidence="1">
    <location>
        <begin position="1"/>
        <end position="74"/>
    </location>
</feature>
<organism evidence="2 3">
    <name type="scientific">Venustampulla echinocandica</name>
    <dbReference type="NCBI Taxonomy" id="2656787"/>
    <lineage>
        <taxon>Eukaryota</taxon>
        <taxon>Fungi</taxon>
        <taxon>Dikarya</taxon>
        <taxon>Ascomycota</taxon>
        <taxon>Pezizomycotina</taxon>
        <taxon>Leotiomycetes</taxon>
        <taxon>Helotiales</taxon>
        <taxon>Pleuroascaceae</taxon>
        <taxon>Venustampulla</taxon>
    </lineage>
</organism>
<feature type="compositionally biased region" description="Polar residues" evidence="1">
    <location>
        <begin position="367"/>
        <end position="380"/>
    </location>
</feature>
<evidence type="ECO:0000313" key="2">
    <source>
        <dbReference type="EMBL" id="RDL39276.1"/>
    </source>
</evidence>
<feature type="compositionally biased region" description="Low complexity" evidence="1">
    <location>
        <begin position="31"/>
        <end position="44"/>
    </location>
</feature>
<dbReference type="GeneID" id="43596465"/>
<evidence type="ECO:0000256" key="1">
    <source>
        <dbReference type="SAM" id="MobiDB-lite"/>
    </source>
</evidence>
<reference evidence="2 3" key="1">
    <citation type="journal article" date="2018" name="IMA Fungus">
        <title>IMA Genome-F 9: Draft genome sequence of Annulohypoxylon stygium, Aspergillus mulundensis, Berkeleyomyces basicola (syn. Thielaviopsis basicola), Ceratocystis smalleyi, two Cercospora beticola strains, Coleophoma cylindrospora, Fusarium fracticaudum, Phialophora cf. hyalina, and Morchella septimelata.</title>
        <authorList>
            <person name="Wingfield B.D."/>
            <person name="Bills G.F."/>
            <person name="Dong Y."/>
            <person name="Huang W."/>
            <person name="Nel W.J."/>
            <person name="Swalarsk-Parry B.S."/>
            <person name="Vaghefi N."/>
            <person name="Wilken P.M."/>
            <person name="An Z."/>
            <person name="de Beer Z.W."/>
            <person name="De Vos L."/>
            <person name="Chen L."/>
            <person name="Duong T.A."/>
            <person name="Gao Y."/>
            <person name="Hammerbacher A."/>
            <person name="Kikkert J.R."/>
            <person name="Li Y."/>
            <person name="Li H."/>
            <person name="Li K."/>
            <person name="Li Q."/>
            <person name="Liu X."/>
            <person name="Ma X."/>
            <person name="Naidoo K."/>
            <person name="Pethybridge S.J."/>
            <person name="Sun J."/>
            <person name="Steenkamp E.T."/>
            <person name="van der Nest M.A."/>
            <person name="van Wyk S."/>
            <person name="Wingfield M.J."/>
            <person name="Xiong C."/>
            <person name="Yue Q."/>
            <person name="Zhang X."/>
        </authorList>
    </citation>
    <scope>NUCLEOTIDE SEQUENCE [LARGE SCALE GENOMIC DNA]</scope>
    <source>
        <strain evidence="2 3">BP 5553</strain>
    </source>
</reference>
<dbReference type="AlphaFoldDB" id="A0A370TUS4"/>
<evidence type="ECO:0000313" key="3">
    <source>
        <dbReference type="Proteomes" id="UP000254866"/>
    </source>
</evidence>
<keyword evidence="3" id="KW-1185">Reference proteome</keyword>